<evidence type="ECO:0000259" key="3">
    <source>
        <dbReference type="Pfam" id="PF24883"/>
    </source>
</evidence>
<evidence type="ECO:0000256" key="2">
    <source>
        <dbReference type="SAM" id="MobiDB-lite"/>
    </source>
</evidence>
<dbReference type="AlphaFoldDB" id="A0A9W9BBB4"/>
<feature type="compositionally biased region" description="Basic residues" evidence="2">
    <location>
        <begin position="1"/>
        <end position="11"/>
    </location>
</feature>
<dbReference type="PANTHER" id="PTHR10039:SF16">
    <property type="entry name" value="GPI INOSITOL-DEACYLASE"/>
    <property type="match status" value="1"/>
</dbReference>
<dbReference type="Gene3D" id="3.40.50.300">
    <property type="entry name" value="P-loop containing nucleotide triphosphate hydrolases"/>
    <property type="match status" value="1"/>
</dbReference>
<keyword evidence="1" id="KW-0677">Repeat</keyword>
<dbReference type="InterPro" id="IPR036770">
    <property type="entry name" value="Ankyrin_rpt-contain_sf"/>
</dbReference>
<dbReference type="SUPFAM" id="SSF52540">
    <property type="entry name" value="P-loop containing nucleoside triphosphate hydrolases"/>
    <property type="match status" value="1"/>
</dbReference>
<dbReference type="GeneID" id="80868354"/>
<dbReference type="InterPro" id="IPR056884">
    <property type="entry name" value="NPHP3-like_N"/>
</dbReference>
<dbReference type="Gene3D" id="1.25.40.20">
    <property type="entry name" value="Ankyrin repeat-containing domain"/>
    <property type="match status" value="1"/>
</dbReference>
<dbReference type="RefSeq" id="XP_056027245.1">
    <property type="nucleotide sequence ID" value="XM_056173666.1"/>
</dbReference>
<evidence type="ECO:0000313" key="4">
    <source>
        <dbReference type="EMBL" id="KAJ4858189.1"/>
    </source>
</evidence>
<dbReference type="Proteomes" id="UP001140511">
    <property type="component" value="Unassembled WGS sequence"/>
</dbReference>
<dbReference type="PANTHER" id="PTHR10039">
    <property type="entry name" value="AMELOGENIN"/>
    <property type="match status" value="1"/>
</dbReference>
<protein>
    <submittedName>
        <fullName evidence="4">Ankyrin repeats (3 copies) domain-containing protein</fullName>
    </submittedName>
</protein>
<dbReference type="EMBL" id="JAOPEN010000004">
    <property type="protein sequence ID" value="KAJ4858189.1"/>
    <property type="molecule type" value="Genomic_DNA"/>
</dbReference>
<dbReference type="Pfam" id="PF12796">
    <property type="entry name" value="Ank_2"/>
    <property type="match status" value="1"/>
</dbReference>
<feature type="compositionally biased region" description="Low complexity" evidence="2">
    <location>
        <begin position="46"/>
        <end position="70"/>
    </location>
</feature>
<comment type="caution">
    <text evidence="4">The sequence shown here is derived from an EMBL/GenBank/DDBJ whole genome shotgun (WGS) entry which is preliminary data.</text>
</comment>
<dbReference type="SMART" id="SM00248">
    <property type="entry name" value="ANK"/>
    <property type="match status" value="6"/>
</dbReference>
<dbReference type="InterPro" id="IPR002110">
    <property type="entry name" value="Ankyrin_rpt"/>
</dbReference>
<proteinExistence type="predicted"/>
<dbReference type="InterPro" id="IPR027417">
    <property type="entry name" value="P-loop_NTPase"/>
</dbReference>
<dbReference type="Pfam" id="PF24883">
    <property type="entry name" value="NPHP3_N"/>
    <property type="match status" value="1"/>
</dbReference>
<feature type="domain" description="Nephrocystin 3-like N-terminal" evidence="3">
    <location>
        <begin position="363"/>
        <end position="533"/>
    </location>
</feature>
<name>A0A9W9BBB4_9HYPO</name>
<feature type="compositionally biased region" description="Polar residues" evidence="2">
    <location>
        <begin position="16"/>
        <end position="41"/>
    </location>
</feature>
<evidence type="ECO:0000313" key="5">
    <source>
        <dbReference type="Proteomes" id="UP001140511"/>
    </source>
</evidence>
<accession>A0A9W9BBB4</accession>
<dbReference type="SUPFAM" id="SSF48403">
    <property type="entry name" value="Ankyrin repeat"/>
    <property type="match status" value="1"/>
</dbReference>
<organism evidence="4 5">
    <name type="scientific">Trichoderma breve</name>
    <dbReference type="NCBI Taxonomy" id="2034170"/>
    <lineage>
        <taxon>Eukaryota</taxon>
        <taxon>Fungi</taxon>
        <taxon>Dikarya</taxon>
        <taxon>Ascomycota</taxon>
        <taxon>Pezizomycotina</taxon>
        <taxon>Sordariomycetes</taxon>
        <taxon>Hypocreomycetidae</taxon>
        <taxon>Hypocreales</taxon>
        <taxon>Hypocreaceae</taxon>
        <taxon>Trichoderma</taxon>
    </lineage>
</organism>
<gene>
    <name evidence="4" type="ORF">T069G_06456</name>
</gene>
<evidence type="ECO:0000256" key="1">
    <source>
        <dbReference type="ARBA" id="ARBA00022737"/>
    </source>
</evidence>
<sequence length="1193" mass="135528">MAKTSVRKRLKEWKNSLKSSGRSPNKSLLSSPNQSHASLQSRLDEPNLQQPNLQQPNLQQPNLQQPNCLPSPAQQPVVSDLWDEAFRKVNDETQRWIKNHGLDSSERAKSEDLVELIKNKSELLSEETGSLLKIEIGSQKLVFREYISDIVTFLTTVGDIAINFAPPQAGVPWAAAKALLRIPVKQIEQMAALAGTVQLFTRIVQRGQVYEHLYNATTADEEAVSNLRDALRDLYVTAIELLARTDILIKGGLVKQTLNAILRPEQASDLVSDLLMKEQKVSLEAQVYEASRSAKTGLKTDERIKALLTNLDKLSTPISRIDKGVDNLLEEVEKNQLEGLMDFISSEKFGKGHVTIKESRIEGTGDWLINHEGLRDWEAIPSSSTLLCLKGTVGTGKTYLTSRVIDHVKQTLETSPHDEGFAFFYCNRSGPLMLDPLVVLRSFVRQLSYKAYHYDRIQTSVIQKCELAKREGRDLSYEDCKELILISLNLYPKTTLILDALDESDISTYNLAELLIELMEKATKPVKIFISTRPDREYLKVLEDKYIITVNSDNQQGDIEKFLHETLYSQLFFNRRQAEIQELIKETFRSRNGGMFRWVYLQVKSLLKCISDDAVKTWAKMVPRDLMAAYDQLWESIQEQHNEDDVALAERAIQWVLCAFEPPQSDILLEALQYSLERDGLVQKEKHSEEEILLLCQDLLTIDPEKRIWTLPHASVAEYFESRNMTLEKCDVFASLTSLNFMMESKSQTSHLKWKVYEFDTFEEYVSFTWPRHVQRYDKWLGSMKGADPDQTLVTTLKRFLGSVEENGDYYRKWLNKIDGSYKHSELTPENMTFLVMCRYGFYYVLRDWWEEGKITKEMALKKCNISFKDGYNSLALAAEGGCLPICRYLVEVIGLDNPPTKGHCWAMQEAIDDQNKDIVSLLVEEANVDVNICYLRETAVQFVAECRSNDTDMLQWFVDQGWVDVNREGGELYGNALIAAALSSKIESVEILIKAGAEVNATVERGLYGSALVAAATASRHYDYIEKIQLLLSHGADPNQPMKGGKYGSTLEAVILNAFFMGDDELAVSKQSLELLLEAGADPAIISDRGDHGSALAAAACCGYKDFLMMMIDVTGREQAIECLGHSRCPRVQRFNGEKHVETWKQGRSDIITYLTNQVAVEHETLYRIGLRDVEPKEIIPGYRRFFIVEYD</sequence>
<feature type="region of interest" description="Disordered" evidence="2">
    <location>
        <begin position="1"/>
        <end position="75"/>
    </location>
</feature>
<reference evidence="4" key="1">
    <citation type="submission" date="2022-09" db="EMBL/GenBank/DDBJ databases">
        <title>Chromosome-level assembly of Trichoderma breve T069, a fungus used in development of biopesticide product.</title>
        <authorList>
            <person name="Lin R."/>
            <person name="Liu T."/>
        </authorList>
    </citation>
    <scope>NUCLEOTIDE SEQUENCE</scope>
    <source>
        <strain evidence="4">T069</strain>
    </source>
</reference>
<keyword evidence="5" id="KW-1185">Reference proteome</keyword>